<dbReference type="STRING" id="81824.A9VAC9"/>
<dbReference type="SMART" id="SM00256">
    <property type="entry name" value="FBOX"/>
    <property type="match status" value="1"/>
</dbReference>
<dbReference type="InterPro" id="IPR036047">
    <property type="entry name" value="F-box-like_dom_sf"/>
</dbReference>
<dbReference type="InterPro" id="IPR032675">
    <property type="entry name" value="LRR_dom_sf"/>
</dbReference>
<dbReference type="EMBL" id="CH991573">
    <property type="protein sequence ID" value="EDQ85519.1"/>
    <property type="molecule type" value="Genomic_DNA"/>
</dbReference>
<feature type="domain" description="F-box" evidence="2">
    <location>
        <begin position="210"/>
        <end position="256"/>
    </location>
</feature>
<feature type="compositionally biased region" description="Basic residues" evidence="1">
    <location>
        <begin position="50"/>
        <end position="61"/>
    </location>
</feature>
<dbReference type="AlphaFoldDB" id="A9VAC9"/>
<dbReference type="SUPFAM" id="SSF81383">
    <property type="entry name" value="F-box domain"/>
    <property type="match status" value="1"/>
</dbReference>
<evidence type="ECO:0000259" key="2">
    <source>
        <dbReference type="PROSITE" id="PS50181"/>
    </source>
</evidence>
<proteinExistence type="predicted"/>
<dbReference type="RefSeq" id="XP_001749710.1">
    <property type="nucleotide sequence ID" value="XM_001749658.1"/>
</dbReference>
<dbReference type="PROSITE" id="PS50181">
    <property type="entry name" value="FBOX"/>
    <property type="match status" value="1"/>
</dbReference>
<accession>A9VAC9</accession>
<dbReference type="InParanoid" id="A9VAC9"/>
<dbReference type="OMA" id="INQFMFS"/>
<dbReference type="Pfam" id="PF12937">
    <property type="entry name" value="F-box-like"/>
    <property type="match status" value="1"/>
</dbReference>
<dbReference type="PANTHER" id="PTHR13318">
    <property type="entry name" value="PARTNER OF PAIRED, ISOFORM B-RELATED"/>
    <property type="match status" value="1"/>
</dbReference>
<evidence type="ECO:0000256" key="1">
    <source>
        <dbReference type="SAM" id="MobiDB-lite"/>
    </source>
</evidence>
<dbReference type="Proteomes" id="UP000001357">
    <property type="component" value="Unassembled WGS sequence"/>
</dbReference>
<organism evidence="3 4">
    <name type="scientific">Monosiga brevicollis</name>
    <name type="common">Choanoflagellate</name>
    <dbReference type="NCBI Taxonomy" id="81824"/>
    <lineage>
        <taxon>Eukaryota</taxon>
        <taxon>Choanoflagellata</taxon>
        <taxon>Craspedida</taxon>
        <taxon>Salpingoecidae</taxon>
        <taxon>Monosiga</taxon>
    </lineage>
</organism>
<protein>
    <recommendedName>
        <fullName evidence="2">F-box domain-containing protein</fullName>
    </recommendedName>
</protein>
<dbReference type="SUPFAM" id="SSF52047">
    <property type="entry name" value="RNI-like"/>
    <property type="match status" value="1"/>
</dbReference>
<dbReference type="SMART" id="SM00367">
    <property type="entry name" value="LRR_CC"/>
    <property type="match status" value="5"/>
</dbReference>
<feature type="region of interest" description="Disordered" evidence="1">
    <location>
        <begin position="40"/>
        <end position="62"/>
    </location>
</feature>
<name>A9VAC9_MONBE</name>
<dbReference type="InterPro" id="IPR001810">
    <property type="entry name" value="F-box_dom"/>
</dbReference>
<evidence type="ECO:0000313" key="3">
    <source>
        <dbReference type="EMBL" id="EDQ85519.1"/>
    </source>
</evidence>
<dbReference type="CDD" id="cd09917">
    <property type="entry name" value="F-box_SF"/>
    <property type="match status" value="1"/>
</dbReference>
<gene>
    <name evidence="3" type="ORF">MONBRDRAFT_34230</name>
</gene>
<dbReference type="Pfam" id="PF13516">
    <property type="entry name" value="LRR_6"/>
    <property type="match status" value="2"/>
</dbReference>
<dbReference type="Gene3D" id="3.80.10.10">
    <property type="entry name" value="Ribonuclease Inhibitor"/>
    <property type="match status" value="1"/>
</dbReference>
<dbReference type="eggNOG" id="KOG2120">
    <property type="taxonomic scope" value="Eukaryota"/>
</dbReference>
<dbReference type="KEGG" id="mbr:MONBRDRAFT_34230"/>
<sequence>MAATTAALGQSTEVTSLDAERRLYLQTLQELQLEEIDWSDEVQPLEAKAKSRARPNSRAARRVVLDETPERPEGNAAYALGCEAPRRKRSKRSIHHIDDADAVLPRVDLSANSPVTAPVAARPGLPHHDLNCRLPLQPAGRLVQRRHHTATVPTLVTPTLQTEAPDLPNLPTEEELNTPQVFESPYLATASKRHHASPSALRSPSKTSEPAFIQLLPDDVLCHLFGFLSTRDIATCRTVCKRWEELILRTSFARTVRLRSTNLRPEAVCGLLRFDFSYLQLNNTCLADLTRSQLDLISGNKSLTRLSLTSSILSDDLFHLILEHAPHLEELDVSHCPLSDNVLRSIGRYCPKLKALSLQMTAASSGAIESITKHCGGLTRLNLAWTELTSRDLMLVAKHCRRLRHLDLSGLRESMTDQCLELLVRNCPHLVILDLSDCYGLTDAAIAALADAHHLKKIALSRCHNITVAAMRGLRNVPSLTSIDLFGCYSDVFPHIQEACQHLAINTTSMNRQPFIVMP</sequence>
<dbReference type="GeneID" id="5895002"/>
<dbReference type="InterPro" id="IPR006553">
    <property type="entry name" value="Leu-rich_rpt_Cys-con_subtyp"/>
</dbReference>
<evidence type="ECO:0000313" key="4">
    <source>
        <dbReference type="Proteomes" id="UP000001357"/>
    </source>
</evidence>
<dbReference type="InterPro" id="IPR001611">
    <property type="entry name" value="Leu-rich_rpt"/>
</dbReference>
<reference evidence="3 4" key="1">
    <citation type="journal article" date="2008" name="Nature">
        <title>The genome of the choanoflagellate Monosiga brevicollis and the origin of metazoans.</title>
        <authorList>
            <consortium name="JGI Sequencing"/>
            <person name="King N."/>
            <person name="Westbrook M.J."/>
            <person name="Young S.L."/>
            <person name="Kuo A."/>
            <person name="Abedin M."/>
            <person name="Chapman J."/>
            <person name="Fairclough S."/>
            <person name="Hellsten U."/>
            <person name="Isogai Y."/>
            <person name="Letunic I."/>
            <person name="Marr M."/>
            <person name="Pincus D."/>
            <person name="Putnam N."/>
            <person name="Rokas A."/>
            <person name="Wright K.J."/>
            <person name="Zuzow R."/>
            <person name="Dirks W."/>
            <person name="Good M."/>
            <person name="Goodstein D."/>
            <person name="Lemons D."/>
            <person name="Li W."/>
            <person name="Lyons J.B."/>
            <person name="Morris A."/>
            <person name="Nichols S."/>
            <person name="Richter D.J."/>
            <person name="Salamov A."/>
            <person name="Bork P."/>
            <person name="Lim W.A."/>
            <person name="Manning G."/>
            <person name="Miller W.T."/>
            <person name="McGinnis W."/>
            <person name="Shapiro H."/>
            <person name="Tjian R."/>
            <person name="Grigoriev I.V."/>
            <person name="Rokhsar D."/>
        </authorList>
    </citation>
    <scope>NUCLEOTIDE SEQUENCE [LARGE SCALE GENOMIC DNA]</scope>
    <source>
        <strain evidence="4">MX1 / ATCC 50154</strain>
    </source>
</reference>
<keyword evidence="4" id="KW-1185">Reference proteome</keyword>
<dbReference type="FunFam" id="3.80.10.10:FF:001010">
    <property type="entry name" value="S-phase kinase-associated protein 2"/>
    <property type="match status" value="1"/>
</dbReference>